<dbReference type="EC" id="2.7.1.71" evidence="3 11"/>
<dbReference type="GO" id="GO:0004765">
    <property type="term" value="F:shikimate kinase activity"/>
    <property type="evidence" value="ECO:0007669"/>
    <property type="project" value="UniProtKB-UniRule"/>
</dbReference>
<comment type="subunit">
    <text evidence="11">Monomer.</text>
</comment>
<feature type="binding site" evidence="11">
    <location>
        <position position="124"/>
    </location>
    <ligand>
        <name>ATP</name>
        <dbReference type="ChEBI" id="CHEBI:30616"/>
    </ligand>
</feature>
<comment type="caution">
    <text evidence="11">Lacks conserved residue(s) required for the propagation of feature annotation.</text>
</comment>
<dbReference type="UniPathway" id="UPA00053">
    <property type="reaction ID" value="UER00088"/>
</dbReference>
<comment type="caution">
    <text evidence="12">The sequence shown here is derived from an EMBL/GenBank/DDBJ whole genome shotgun (WGS) entry which is preliminary data.</text>
</comment>
<comment type="cofactor">
    <cofactor evidence="11">
        <name>Mg(2+)</name>
        <dbReference type="ChEBI" id="CHEBI:18420"/>
    </cofactor>
    <text evidence="11">Binds 1 Mg(2+) ion per subunit.</text>
</comment>
<evidence type="ECO:0000256" key="11">
    <source>
        <dbReference type="HAMAP-Rule" id="MF_00109"/>
    </source>
</evidence>
<dbReference type="HAMAP" id="MF_00109">
    <property type="entry name" value="Shikimate_kinase"/>
    <property type="match status" value="1"/>
</dbReference>
<comment type="similarity">
    <text evidence="2 11">Belongs to the shikimate kinase family.</text>
</comment>
<comment type="pathway">
    <text evidence="1 11">Metabolic intermediate biosynthesis; chorismate biosynthesis; chorismate from D-erythrose 4-phosphate and phosphoenolpyruvate: step 5/7.</text>
</comment>
<dbReference type="GO" id="GO:0009073">
    <property type="term" value="P:aromatic amino acid family biosynthetic process"/>
    <property type="evidence" value="ECO:0007669"/>
    <property type="project" value="UniProtKB-KW"/>
</dbReference>
<keyword evidence="5 11" id="KW-0808">Transferase</keyword>
<reference evidence="13" key="1">
    <citation type="journal article" date="2017" name="Proc. Natl. Acad. Sci. U.S.A.">
        <title>Simulation of Deepwater Horizon oil plume reveals substrate specialization within a complex community of hydrocarbon-degraders.</title>
        <authorList>
            <person name="Hu P."/>
            <person name="Dubinsky E.A."/>
            <person name="Probst A.J."/>
            <person name="Wang J."/>
            <person name="Sieber C.M.K."/>
            <person name="Tom L.M."/>
            <person name="Gardinali P."/>
            <person name="Banfield J.F."/>
            <person name="Atlas R.M."/>
            <person name="Andersen G.L."/>
        </authorList>
    </citation>
    <scope>NUCLEOTIDE SEQUENCE [LARGE SCALE GENOMIC DNA]</scope>
</reference>
<dbReference type="PANTHER" id="PTHR21087">
    <property type="entry name" value="SHIKIMATE KINASE"/>
    <property type="match status" value="1"/>
</dbReference>
<keyword evidence="9 11" id="KW-0057">Aromatic amino acid biosynthesis</keyword>
<dbReference type="InterPro" id="IPR000623">
    <property type="entry name" value="Shikimate_kinase/TSH1"/>
</dbReference>
<gene>
    <name evidence="11" type="primary">aroK</name>
    <name evidence="12" type="ORF">A9Q84_08145</name>
</gene>
<feature type="binding site" evidence="11">
    <location>
        <position position="85"/>
    </location>
    <ligand>
        <name>substrate</name>
    </ligand>
</feature>
<dbReference type="Gene3D" id="3.40.50.300">
    <property type="entry name" value="P-loop containing nucleotide triphosphate hydrolases"/>
    <property type="match status" value="1"/>
</dbReference>
<evidence type="ECO:0000256" key="10">
    <source>
        <dbReference type="ARBA" id="ARBA00048567"/>
    </source>
</evidence>
<keyword evidence="11" id="KW-0963">Cytoplasm</keyword>
<dbReference type="Pfam" id="PF01202">
    <property type="entry name" value="SKI"/>
    <property type="match status" value="1"/>
</dbReference>
<dbReference type="PROSITE" id="PS01128">
    <property type="entry name" value="SHIKIMATE_KINASE"/>
    <property type="match status" value="1"/>
</dbReference>
<evidence type="ECO:0000256" key="2">
    <source>
        <dbReference type="ARBA" id="ARBA00006997"/>
    </source>
</evidence>
<feature type="binding site" evidence="11">
    <location>
        <position position="38"/>
    </location>
    <ligand>
        <name>substrate</name>
    </ligand>
</feature>
<feature type="binding site" evidence="11">
    <location>
        <position position="23"/>
    </location>
    <ligand>
        <name>Mg(2+)</name>
        <dbReference type="ChEBI" id="CHEBI:18420"/>
    </ligand>
</feature>
<comment type="subcellular location">
    <subcellularLocation>
        <location evidence="11">Cytoplasm</location>
    </subcellularLocation>
</comment>
<dbReference type="SUPFAM" id="SSF52540">
    <property type="entry name" value="P-loop containing nucleoside triphosphate hydrolases"/>
    <property type="match status" value="1"/>
</dbReference>
<keyword evidence="7 11" id="KW-0418">Kinase</keyword>
<name>A0A1Y5F610_9BACT</name>
<dbReference type="GO" id="GO:0009423">
    <property type="term" value="P:chorismate biosynthetic process"/>
    <property type="evidence" value="ECO:0007669"/>
    <property type="project" value="UniProtKB-UniRule"/>
</dbReference>
<evidence type="ECO:0000256" key="8">
    <source>
        <dbReference type="ARBA" id="ARBA00022840"/>
    </source>
</evidence>
<accession>A0A1Y5F610</accession>
<dbReference type="PANTHER" id="PTHR21087:SF16">
    <property type="entry name" value="SHIKIMATE KINASE 1, CHLOROPLASTIC"/>
    <property type="match status" value="1"/>
</dbReference>
<keyword evidence="11" id="KW-0460">Magnesium</keyword>
<dbReference type="InterPro" id="IPR023000">
    <property type="entry name" value="Shikimate_kinase_CS"/>
</dbReference>
<keyword evidence="4 11" id="KW-0028">Amino-acid biosynthesis</keyword>
<dbReference type="InterPro" id="IPR027417">
    <property type="entry name" value="P-loop_NTPase"/>
</dbReference>
<evidence type="ECO:0000256" key="9">
    <source>
        <dbReference type="ARBA" id="ARBA00023141"/>
    </source>
</evidence>
<evidence type="ECO:0000256" key="6">
    <source>
        <dbReference type="ARBA" id="ARBA00022741"/>
    </source>
</evidence>
<evidence type="ECO:0000256" key="5">
    <source>
        <dbReference type="ARBA" id="ARBA00022679"/>
    </source>
</evidence>
<dbReference type="PRINTS" id="PR01100">
    <property type="entry name" value="SHIKIMTKNASE"/>
</dbReference>
<protein>
    <recommendedName>
        <fullName evidence="3 11">Shikimate kinase</fullName>
        <shortName evidence="11">SK</shortName>
        <ecNumber evidence="3 11">2.7.1.71</ecNumber>
    </recommendedName>
</protein>
<comment type="function">
    <text evidence="11">Catalyzes the specific phosphorylation of the 3-hydroxyl group of shikimic acid using ATP as a cosubstrate.</text>
</comment>
<organism evidence="12 13">
    <name type="scientific">Halobacteriovorax marinus</name>
    <dbReference type="NCBI Taxonomy" id="97084"/>
    <lineage>
        <taxon>Bacteria</taxon>
        <taxon>Pseudomonadati</taxon>
        <taxon>Bdellovibrionota</taxon>
        <taxon>Bacteriovoracia</taxon>
        <taxon>Bacteriovoracales</taxon>
        <taxon>Halobacteriovoraceae</taxon>
        <taxon>Halobacteriovorax</taxon>
    </lineage>
</organism>
<evidence type="ECO:0000256" key="3">
    <source>
        <dbReference type="ARBA" id="ARBA00012154"/>
    </source>
</evidence>
<proteinExistence type="inferred from homology"/>
<feature type="binding site" evidence="11">
    <location>
        <position position="61"/>
    </location>
    <ligand>
        <name>substrate</name>
    </ligand>
</feature>
<dbReference type="AlphaFoldDB" id="A0A1Y5F610"/>
<comment type="catalytic activity">
    <reaction evidence="10 11">
        <text>shikimate + ATP = 3-phosphoshikimate + ADP + H(+)</text>
        <dbReference type="Rhea" id="RHEA:13121"/>
        <dbReference type="ChEBI" id="CHEBI:15378"/>
        <dbReference type="ChEBI" id="CHEBI:30616"/>
        <dbReference type="ChEBI" id="CHEBI:36208"/>
        <dbReference type="ChEBI" id="CHEBI:145989"/>
        <dbReference type="ChEBI" id="CHEBI:456216"/>
        <dbReference type="EC" id="2.7.1.71"/>
    </reaction>
</comment>
<evidence type="ECO:0000313" key="13">
    <source>
        <dbReference type="Proteomes" id="UP000196531"/>
    </source>
</evidence>
<dbReference type="EMBL" id="MAAO01000006">
    <property type="protein sequence ID" value="OUR96317.1"/>
    <property type="molecule type" value="Genomic_DNA"/>
</dbReference>
<sequence length="171" mass="18979">MSFFQSVVNVIIAICGFMGAGKSSFLKIYPEVTGIDLDLFIEGRIGALGDFIRKEGWHAFRDEESKSLRAALEQIGTNGILSLGGGTLDKKENLEFLKASGVKILYLEIDFETAMTRISGDENRPQLDKSREDLSELFTERASLFDQACDLKLTGTVEAWPTSWSLLKSIM</sequence>
<evidence type="ECO:0000256" key="1">
    <source>
        <dbReference type="ARBA" id="ARBA00004842"/>
    </source>
</evidence>
<feature type="binding site" evidence="11">
    <location>
        <begin position="19"/>
        <end position="24"/>
    </location>
    <ligand>
        <name>ATP</name>
        <dbReference type="ChEBI" id="CHEBI:30616"/>
    </ligand>
</feature>
<dbReference type="GO" id="GO:0005829">
    <property type="term" value="C:cytosol"/>
    <property type="evidence" value="ECO:0007669"/>
    <property type="project" value="TreeGrafter"/>
</dbReference>
<keyword evidence="6 11" id="KW-0547">Nucleotide-binding</keyword>
<evidence type="ECO:0000256" key="7">
    <source>
        <dbReference type="ARBA" id="ARBA00022777"/>
    </source>
</evidence>
<dbReference type="Proteomes" id="UP000196531">
    <property type="component" value="Unassembled WGS sequence"/>
</dbReference>
<evidence type="ECO:0000256" key="4">
    <source>
        <dbReference type="ARBA" id="ARBA00022605"/>
    </source>
</evidence>
<keyword evidence="11" id="KW-0479">Metal-binding</keyword>
<feature type="binding site" evidence="11">
    <location>
        <position position="141"/>
    </location>
    <ligand>
        <name>substrate</name>
    </ligand>
</feature>
<dbReference type="GO" id="GO:0005524">
    <property type="term" value="F:ATP binding"/>
    <property type="evidence" value="ECO:0007669"/>
    <property type="project" value="UniProtKB-UniRule"/>
</dbReference>
<dbReference type="InterPro" id="IPR031322">
    <property type="entry name" value="Shikimate/glucono_kinase"/>
</dbReference>
<dbReference type="GO" id="GO:0008652">
    <property type="term" value="P:amino acid biosynthetic process"/>
    <property type="evidence" value="ECO:0007669"/>
    <property type="project" value="UniProtKB-KW"/>
</dbReference>
<dbReference type="GO" id="GO:0000287">
    <property type="term" value="F:magnesium ion binding"/>
    <property type="evidence" value="ECO:0007669"/>
    <property type="project" value="UniProtKB-UniRule"/>
</dbReference>
<evidence type="ECO:0000313" key="12">
    <source>
        <dbReference type="EMBL" id="OUR96317.1"/>
    </source>
</evidence>
<keyword evidence="8 11" id="KW-0067">ATP-binding</keyword>